<keyword evidence="1" id="KW-0812">Transmembrane</keyword>
<reference evidence="2" key="1">
    <citation type="submission" date="2021-02" db="EMBL/GenBank/DDBJ databases">
        <title>Psilocybe cubensis genome.</title>
        <authorList>
            <person name="Mckernan K.J."/>
            <person name="Crawford S."/>
            <person name="Trippe A."/>
            <person name="Kane L.T."/>
            <person name="Mclaughlin S."/>
        </authorList>
    </citation>
    <scope>NUCLEOTIDE SEQUENCE [LARGE SCALE GENOMIC DNA]</scope>
    <source>
        <strain evidence="2">MGC-MH-2018</strain>
    </source>
</reference>
<sequence>MHSSAASRTFLSEESNHVGQLHIFHALVDSGIDHVDDYCTGDHCSACVGTAYVLLILFLFLFELIVQLDRRNKWALRVAFFFYFGGSIALLGLLIQDYVGEIVEPMLLANYLMFELGPVFLSSLLVTPSTTAGCILGSHMLLNLRVMSGHKLLDEYGTESTSVDIPVPRRQPRTINSVGILDGATNPFPYPSHTATVRDAIDKVFERHDPNHIK</sequence>
<feature type="transmembrane region" description="Helical" evidence="1">
    <location>
        <begin position="119"/>
        <end position="142"/>
    </location>
</feature>
<feature type="transmembrane region" description="Helical" evidence="1">
    <location>
        <begin position="78"/>
        <end position="99"/>
    </location>
</feature>
<evidence type="ECO:0000256" key="1">
    <source>
        <dbReference type="SAM" id="Phobius"/>
    </source>
</evidence>
<protein>
    <submittedName>
        <fullName evidence="2">Uncharacterized protein</fullName>
    </submittedName>
</protein>
<dbReference type="AlphaFoldDB" id="A0A8H7XU22"/>
<name>A0A8H7XU22_PSICU</name>
<organism evidence="2">
    <name type="scientific">Psilocybe cubensis</name>
    <name type="common">Psychedelic mushroom</name>
    <name type="synonym">Stropharia cubensis</name>
    <dbReference type="NCBI Taxonomy" id="181762"/>
    <lineage>
        <taxon>Eukaryota</taxon>
        <taxon>Fungi</taxon>
        <taxon>Dikarya</taxon>
        <taxon>Basidiomycota</taxon>
        <taxon>Agaricomycotina</taxon>
        <taxon>Agaricomycetes</taxon>
        <taxon>Agaricomycetidae</taxon>
        <taxon>Agaricales</taxon>
        <taxon>Agaricineae</taxon>
        <taxon>Strophariaceae</taxon>
        <taxon>Psilocybe</taxon>
    </lineage>
</organism>
<accession>A0A8H7XU22</accession>
<keyword evidence="1" id="KW-0472">Membrane</keyword>
<evidence type="ECO:0000313" key="2">
    <source>
        <dbReference type="EMBL" id="KAG5167606.1"/>
    </source>
</evidence>
<dbReference type="EMBL" id="JAFIQS010000007">
    <property type="protein sequence ID" value="KAG5167606.1"/>
    <property type="molecule type" value="Genomic_DNA"/>
</dbReference>
<gene>
    <name evidence="2" type="ORF">JR316_007957</name>
</gene>
<proteinExistence type="predicted"/>
<feature type="transmembrane region" description="Helical" evidence="1">
    <location>
        <begin position="48"/>
        <end position="66"/>
    </location>
</feature>
<comment type="caution">
    <text evidence="2">The sequence shown here is derived from an EMBL/GenBank/DDBJ whole genome shotgun (WGS) entry which is preliminary data.</text>
</comment>
<keyword evidence="1" id="KW-1133">Transmembrane helix</keyword>